<keyword evidence="2" id="KW-0732">Signal</keyword>
<evidence type="ECO:0008006" key="5">
    <source>
        <dbReference type="Google" id="ProtNLM"/>
    </source>
</evidence>
<protein>
    <recommendedName>
        <fullName evidence="5">Secreted protein</fullName>
    </recommendedName>
</protein>
<evidence type="ECO:0000313" key="3">
    <source>
        <dbReference type="EMBL" id="MFC4908965.1"/>
    </source>
</evidence>
<evidence type="ECO:0000313" key="4">
    <source>
        <dbReference type="Proteomes" id="UP001595872"/>
    </source>
</evidence>
<dbReference type="RefSeq" id="WP_378256081.1">
    <property type="nucleotide sequence ID" value="NZ_JBHSIT010000004.1"/>
</dbReference>
<reference evidence="4" key="1">
    <citation type="journal article" date="2019" name="Int. J. Syst. Evol. Microbiol.">
        <title>The Global Catalogue of Microorganisms (GCM) 10K type strain sequencing project: providing services to taxonomists for standard genome sequencing and annotation.</title>
        <authorList>
            <consortium name="The Broad Institute Genomics Platform"/>
            <consortium name="The Broad Institute Genome Sequencing Center for Infectious Disease"/>
            <person name="Wu L."/>
            <person name="Ma J."/>
        </authorList>
    </citation>
    <scope>NUCLEOTIDE SEQUENCE [LARGE SCALE GENOMIC DNA]</scope>
    <source>
        <strain evidence="4">KLKA75</strain>
    </source>
</reference>
<keyword evidence="4" id="KW-1185">Reference proteome</keyword>
<evidence type="ECO:0000256" key="1">
    <source>
        <dbReference type="SAM" id="MobiDB-lite"/>
    </source>
</evidence>
<name>A0ABV9U0U7_9ACTN</name>
<dbReference type="EMBL" id="JBHSIT010000004">
    <property type="protein sequence ID" value="MFC4908965.1"/>
    <property type="molecule type" value="Genomic_DNA"/>
</dbReference>
<dbReference type="PROSITE" id="PS51257">
    <property type="entry name" value="PROKAR_LIPOPROTEIN"/>
    <property type="match status" value="1"/>
</dbReference>
<organism evidence="3 4">
    <name type="scientific">Actinomadura gamaensis</name>
    <dbReference type="NCBI Taxonomy" id="1763541"/>
    <lineage>
        <taxon>Bacteria</taxon>
        <taxon>Bacillati</taxon>
        <taxon>Actinomycetota</taxon>
        <taxon>Actinomycetes</taxon>
        <taxon>Streptosporangiales</taxon>
        <taxon>Thermomonosporaceae</taxon>
        <taxon>Actinomadura</taxon>
    </lineage>
</organism>
<dbReference type="Proteomes" id="UP001595872">
    <property type="component" value="Unassembled WGS sequence"/>
</dbReference>
<feature type="compositionally biased region" description="Gly residues" evidence="1">
    <location>
        <begin position="75"/>
        <end position="84"/>
    </location>
</feature>
<evidence type="ECO:0000256" key="2">
    <source>
        <dbReference type="SAM" id="SignalP"/>
    </source>
</evidence>
<proteinExistence type="predicted"/>
<feature type="compositionally biased region" description="Basic and acidic residues" evidence="1">
    <location>
        <begin position="149"/>
        <end position="165"/>
    </location>
</feature>
<feature type="signal peptide" evidence="2">
    <location>
        <begin position="1"/>
        <end position="21"/>
    </location>
</feature>
<feature type="chain" id="PRO_5045062859" description="Secreted protein" evidence="2">
    <location>
        <begin position="22"/>
        <end position="179"/>
    </location>
</feature>
<feature type="compositionally biased region" description="Basic and acidic residues" evidence="1">
    <location>
        <begin position="55"/>
        <end position="68"/>
    </location>
</feature>
<comment type="caution">
    <text evidence="3">The sequence shown here is derived from an EMBL/GenBank/DDBJ whole genome shotgun (WGS) entry which is preliminary data.</text>
</comment>
<gene>
    <name evidence="3" type="ORF">ACFPCY_16700</name>
</gene>
<feature type="region of interest" description="Disordered" evidence="1">
    <location>
        <begin position="55"/>
        <end position="93"/>
    </location>
</feature>
<feature type="region of interest" description="Disordered" evidence="1">
    <location>
        <begin position="127"/>
        <end position="179"/>
    </location>
</feature>
<accession>A0ABV9U0U7</accession>
<sequence>MRTPRLTGLLLVPALAFGLAACGGGGSGDKVADQTAKKADETTRMRDFAKCMREHGVDMPDPDADGRVTMRLSKGPGGGNGGLGDDSQMKAAQKACQHLMPNGGKPRKMSPQDLDKARKLARCMREHGVNMQDPGPDGRIEIKATGGPGKREAGTGPDSDPKFKAAQDACKQYQPGGPK</sequence>